<comment type="caution">
    <text evidence="1">The sequence shown here is derived from an EMBL/GenBank/DDBJ whole genome shotgun (WGS) entry which is preliminary data.</text>
</comment>
<protein>
    <submittedName>
        <fullName evidence="1">Uncharacterized protein</fullName>
    </submittedName>
</protein>
<dbReference type="EMBL" id="JABFUD020000009">
    <property type="protein sequence ID" value="KAI5075443.1"/>
    <property type="molecule type" value="Genomic_DNA"/>
</dbReference>
<keyword evidence="2" id="KW-1185">Reference proteome</keyword>
<dbReference type="Proteomes" id="UP000886520">
    <property type="component" value="Chromosome 9"/>
</dbReference>
<proteinExistence type="predicted"/>
<evidence type="ECO:0000313" key="1">
    <source>
        <dbReference type="EMBL" id="KAI5075443.1"/>
    </source>
</evidence>
<gene>
    <name evidence="1" type="ORF">GOP47_0009519</name>
</gene>
<sequence>MRSWERHFEVNEEKLGMVMVQNPDGTWPTPAAEVQLDASMVLLRASVDIVTPDVQHLKHWPLVEDDHRQQQLRHEQALIMPAHLFRNIHSTPHLPPKAMLRCLSTLGLVNLTAAASHRIPFLAADIAAAARHLQLLIYKDTQAMCTDFLAHSLEGFPDSVLTHLSLLGNNQFGEILRVSLVFRHLSLDGRGLVENHVI</sequence>
<evidence type="ECO:0000313" key="2">
    <source>
        <dbReference type="Proteomes" id="UP000886520"/>
    </source>
</evidence>
<dbReference type="AlphaFoldDB" id="A0A9D4ZH89"/>
<organism evidence="1 2">
    <name type="scientific">Adiantum capillus-veneris</name>
    <name type="common">Maidenhair fern</name>
    <dbReference type="NCBI Taxonomy" id="13818"/>
    <lineage>
        <taxon>Eukaryota</taxon>
        <taxon>Viridiplantae</taxon>
        <taxon>Streptophyta</taxon>
        <taxon>Embryophyta</taxon>
        <taxon>Tracheophyta</taxon>
        <taxon>Polypodiopsida</taxon>
        <taxon>Polypodiidae</taxon>
        <taxon>Polypodiales</taxon>
        <taxon>Pteridineae</taxon>
        <taxon>Pteridaceae</taxon>
        <taxon>Vittarioideae</taxon>
        <taxon>Adiantum</taxon>
    </lineage>
</organism>
<accession>A0A9D4ZH89</accession>
<reference evidence="1" key="1">
    <citation type="submission" date="2021-01" db="EMBL/GenBank/DDBJ databases">
        <title>Adiantum capillus-veneris genome.</title>
        <authorList>
            <person name="Fang Y."/>
            <person name="Liao Q."/>
        </authorList>
    </citation>
    <scope>NUCLEOTIDE SEQUENCE</scope>
    <source>
        <strain evidence="1">H3</strain>
        <tissue evidence="1">Leaf</tissue>
    </source>
</reference>
<name>A0A9D4ZH89_ADICA</name>